<name>A0A838XMZ0_9HYPH</name>
<comment type="caution">
    <text evidence="1">The sequence shown here is derived from an EMBL/GenBank/DDBJ whole genome shotgun (WGS) entry which is preliminary data.</text>
</comment>
<dbReference type="InterPro" id="IPR034660">
    <property type="entry name" value="DinB/YfiT-like"/>
</dbReference>
<dbReference type="AlphaFoldDB" id="A0A838XMZ0"/>
<dbReference type="PANTHER" id="PTHR36922">
    <property type="entry name" value="BLL2446 PROTEIN"/>
    <property type="match status" value="1"/>
</dbReference>
<dbReference type="RefSeq" id="WP_181759375.1">
    <property type="nucleotide sequence ID" value="NZ_BMCR01000002.1"/>
</dbReference>
<dbReference type="PANTHER" id="PTHR36922:SF1">
    <property type="entry name" value="DUF1993 DOMAIN-CONTAINING PROTEIN"/>
    <property type="match status" value="1"/>
</dbReference>
<dbReference type="Proteomes" id="UP000559404">
    <property type="component" value="Unassembled WGS sequence"/>
</dbReference>
<evidence type="ECO:0000313" key="2">
    <source>
        <dbReference type="Proteomes" id="UP000559404"/>
    </source>
</evidence>
<dbReference type="InterPro" id="IPR018531">
    <property type="entry name" value="DUF1993"/>
</dbReference>
<evidence type="ECO:0000313" key="1">
    <source>
        <dbReference type="EMBL" id="MBA4611177.1"/>
    </source>
</evidence>
<organism evidence="1 2">
    <name type="scientific">Stappia taiwanensis</name>
    <dbReference type="NCBI Taxonomy" id="992267"/>
    <lineage>
        <taxon>Bacteria</taxon>
        <taxon>Pseudomonadati</taxon>
        <taxon>Pseudomonadota</taxon>
        <taxon>Alphaproteobacteria</taxon>
        <taxon>Hyphomicrobiales</taxon>
        <taxon>Stappiaceae</taxon>
        <taxon>Stappia</taxon>
    </lineage>
</organism>
<dbReference type="EMBL" id="JACEON010000004">
    <property type="protein sequence ID" value="MBA4611177.1"/>
    <property type="molecule type" value="Genomic_DNA"/>
</dbReference>
<keyword evidence="2" id="KW-1185">Reference proteome</keyword>
<proteinExistence type="predicted"/>
<reference evidence="1 2" key="2">
    <citation type="submission" date="2020-08" db="EMBL/GenBank/DDBJ databases">
        <title>Stappia taiwanensis sp. nov., isolated from a coastal thermal spring.</title>
        <authorList>
            <person name="Kampfer P."/>
        </authorList>
    </citation>
    <scope>NUCLEOTIDE SEQUENCE [LARGE SCALE GENOMIC DNA]</scope>
    <source>
        <strain evidence="1 2">DSM 23284</strain>
    </source>
</reference>
<accession>A0A838XMZ0</accession>
<sequence>MTIALSLTTLPVFTRHVTGMGQCLRKAEAHAAHAGFDPALFLPMRLAPDMYDYARQVEVACDYAVRGIARLQDSALPAWGFGAASVADLHARIERTLAYLAAADTAAIDAAADRPVTLGANNETRRFSSGATLIAKFTMPNFLFHATAAYSILRLHGVDVGKLDFFARN</sequence>
<protein>
    <submittedName>
        <fullName evidence="1">DUF1993 domain-containing protein</fullName>
    </submittedName>
</protein>
<reference evidence="1 2" key="1">
    <citation type="submission" date="2020-07" db="EMBL/GenBank/DDBJ databases">
        <authorList>
            <person name="Li M."/>
        </authorList>
    </citation>
    <scope>NUCLEOTIDE SEQUENCE [LARGE SCALE GENOMIC DNA]</scope>
    <source>
        <strain evidence="1 2">DSM 23284</strain>
    </source>
</reference>
<dbReference type="SUPFAM" id="SSF109854">
    <property type="entry name" value="DinB/YfiT-like putative metalloenzymes"/>
    <property type="match status" value="1"/>
</dbReference>
<dbReference type="Pfam" id="PF09351">
    <property type="entry name" value="DUF1993"/>
    <property type="match status" value="1"/>
</dbReference>
<gene>
    <name evidence="1" type="ORF">H1W37_05925</name>
</gene>
<dbReference type="Gene3D" id="1.20.120.450">
    <property type="entry name" value="dinb family like domain"/>
    <property type="match status" value="1"/>
</dbReference>